<proteinExistence type="inferred from homology"/>
<feature type="region of interest" description="Disordered" evidence="4">
    <location>
        <begin position="1"/>
        <end position="21"/>
    </location>
</feature>
<dbReference type="InterPro" id="IPR021136">
    <property type="entry name" value="Flagellar_hook_control-like_C"/>
</dbReference>
<comment type="function">
    <text evidence="1">Controls the length of the flagellar hook.</text>
</comment>
<dbReference type="Gene3D" id="3.30.750.140">
    <property type="match status" value="1"/>
</dbReference>
<evidence type="ECO:0000256" key="4">
    <source>
        <dbReference type="SAM" id="MobiDB-lite"/>
    </source>
</evidence>
<dbReference type="AlphaFoldDB" id="A0A3D8GN36"/>
<sequence>MIQPTALGNVNKAAPGKAQGTEASATASFDLLLQMASGEAEGEQKAMDAGEGLVDMLAPFLLANQPKNLAAQANPSPIAAETKATGQDGAEAEAGLLRLQPKEEVAPQNEKQWNLSVLHKLTNATGPALNVNANTPNANMPNANVAIIAELQKVPVEKLVQDLEGYRPTDGSSITIGQQETEQKPDSQVVPQKETGFQNGKKHQAELLPEGFKLSAETGKEAAAFTPSETDVAAEAPAVADPDGQIHSNDSRPAHTPQHLFGSDVPVLRANQFEQDIKQIFQSALQQQAATEGKDGMKQAVSFQKLVDGTEAIIKLSPEHLGNIEVKVKFQDGQVKAEFFASTHQGKDLLETHVNALRSALEVQGLQVGKIDIQQQTSSGFMGAFSQRGDTNPRQGQQESRKRGEEKIPANEKYQDYGLDMESYSQINTTA</sequence>
<dbReference type="Proteomes" id="UP000257144">
    <property type="component" value="Unassembled WGS sequence"/>
</dbReference>
<dbReference type="InterPro" id="IPR052563">
    <property type="entry name" value="FliK"/>
</dbReference>
<reference evidence="6 7" key="1">
    <citation type="submission" date="2018-07" db="EMBL/GenBank/DDBJ databases">
        <title>Bacillus sp. YLB-04 draft genome sequence.</title>
        <authorList>
            <person name="Yu L."/>
            <person name="Tang X."/>
        </authorList>
    </citation>
    <scope>NUCLEOTIDE SEQUENCE [LARGE SCALE GENOMIC DNA]</scope>
    <source>
        <strain evidence="6 7">YLB-04</strain>
    </source>
</reference>
<dbReference type="OrthoDB" id="2380967at2"/>
<accession>A0A3D8GN36</accession>
<dbReference type="Pfam" id="PF02120">
    <property type="entry name" value="Flg_hook"/>
    <property type="match status" value="1"/>
</dbReference>
<keyword evidence="3" id="KW-1005">Bacterial flagellum biogenesis</keyword>
<dbReference type="InterPro" id="IPR001635">
    <property type="entry name" value="Flag_hook_Flik"/>
</dbReference>
<evidence type="ECO:0000256" key="2">
    <source>
        <dbReference type="ARBA" id="ARBA00009149"/>
    </source>
</evidence>
<feature type="compositionally biased region" description="Basic and acidic residues" evidence="4">
    <location>
        <begin position="399"/>
        <end position="415"/>
    </location>
</feature>
<dbReference type="PANTHER" id="PTHR37533">
    <property type="entry name" value="FLAGELLAR HOOK-LENGTH CONTROL PROTEIN"/>
    <property type="match status" value="1"/>
</dbReference>
<evidence type="ECO:0000259" key="5">
    <source>
        <dbReference type="Pfam" id="PF02120"/>
    </source>
</evidence>
<dbReference type="GO" id="GO:0044780">
    <property type="term" value="P:bacterial-type flagellum assembly"/>
    <property type="evidence" value="ECO:0007669"/>
    <property type="project" value="InterPro"/>
</dbReference>
<feature type="region of interest" description="Disordered" evidence="4">
    <location>
        <begin position="166"/>
        <end position="190"/>
    </location>
</feature>
<feature type="region of interest" description="Disordered" evidence="4">
    <location>
        <begin position="382"/>
        <end position="431"/>
    </location>
</feature>
<dbReference type="CDD" id="cd17470">
    <property type="entry name" value="T3SS_Flik_C"/>
    <property type="match status" value="1"/>
</dbReference>
<feature type="compositionally biased region" description="Polar residues" evidence="4">
    <location>
        <begin position="170"/>
        <end position="180"/>
    </location>
</feature>
<dbReference type="PRINTS" id="PR01007">
    <property type="entry name" value="FLGHOOKFLIK"/>
</dbReference>
<comment type="caution">
    <text evidence="6">The sequence shown here is derived from an EMBL/GenBank/DDBJ whole genome shotgun (WGS) entry which is preliminary data.</text>
</comment>
<evidence type="ECO:0000313" key="6">
    <source>
        <dbReference type="EMBL" id="RDU35905.1"/>
    </source>
</evidence>
<evidence type="ECO:0000256" key="1">
    <source>
        <dbReference type="ARBA" id="ARBA00003944"/>
    </source>
</evidence>
<keyword evidence="7" id="KW-1185">Reference proteome</keyword>
<feature type="compositionally biased region" description="Polar residues" evidence="4">
    <location>
        <begin position="388"/>
        <end position="398"/>
    </location>
</feature>
<comment type="similarity">
    <text evidence="2">Belongs to the FliK family.</text>
</comment>
<dbReference type="PANTHER" id="PTHR37533:SF2">
    <property type="entry name" value="FLAGELLAR HOOK-LENGTH CONTROL PROTEIN"/>
    <property type="match status" value="1"/>
</dbReference>
<dbReference type="InterPro" id="IPR038610">
    <property type="entry name" value="FliK-like_C_sf"/>
</dbReference>
<dbReference type="EMBL" id="QNQT01000007">
    <property type="protein sequence ID" value="RDU35905.1"/>
    <property type="molecule type" value="Genomic_DNA"/>
</dbReference>
<evidence type="ECO:0000313" key="7">
    <source>
        <dbReference type="Proteomes" id="UP000257144"/>
    </source>
</evidence>
<name>A0A3D8GN36_9BACI</name>
<gene>
    <name evidence="6" type="ORF">DRW41_15020</name>
</gene>
<evidence type="ECO:0000256" key="3">
    <source>
        <dbReference type="ARBA" id="ARBA00022795"/>
    </source>
</evidence>
<feature type="domain" description="Flagellar hook-length control protein-like C-terminal" evidence="5">
    <location>
        <begin position="308"/>
        <end position="380"/>
    </location>
</feature>
<organism evidence="6 7">
    <name type="scientific">Neobacillus piezotolerans</name>
    <dbReference type="NCBI Taxonomy" id="2259171"/>
    <lineage>
        <taxon>Bacteria</taxon>
        <taxon>Bacillati</taxon>
        <taxon>Bacillota</taxon>
        <taxon>Bacilli</taxon>
        <taxon>Bacillales</taxon>
        <taxon>Bacillaceae</taxon>
        <taxon>Neobacillus</taxon>
    </lineage>
</organism>
<dbReference type="GO" id="GO:0009424">
    <property type="term" value="C:bacterial-type flagellum hook"/>
    <property type="evidence" value="ECO:0007669"/>
    <property type="project" value="InterPro"/>
</dbReference>
<protein>
    <recommendedName>
        <fullName evidence="5">Flagellar hook-length control protein-like C-terminal domain-containing protein</fullName>
    </recommendedName>
</protein>